<dbReference type="CDD" id="cd12148">
    <property type="entry name" value="fungal_TF_MHR"/>
    <property type="match status" value="1"/>
</dbReference>
<proteinExistence type="predicted"/>
<evidence type="ECO:0000259" key="5">
    <source>
        <dbReference type="PROSITE" id="PS50048"/>
    </source>
</evidence>
<evidence type="ECO:0000256" key="4">
    <source>
        <dbReference type="SAM" id="MobiDB-lite"/>
    </source>
</evidence>
<dbReference type="Pfam" id="PF00172">
    <property type="entry name" value="Zn_clus"/>
    <property type="match status" value="1"/>
</dbReference>
<evidence type="ECO:0000313" key="7">
    <source>
        <dbReference type="Proteomes" id="UP001302745"/>
    </source>
</evidence>
<feature type="region of interest" description="Disordered" evidence="4">
    <location>
        <begin position="1"/>
        <end position="24"/>
    </location>
</feature>
<organism evidence="6 7">
    <name type="scientific">Chaetomidium leptoderma</name>
    <dbReference type="NCBI Taxonomy" id="669021"/>
    <lineage>
        <taxon>Eukaryota</taxon>
        <taxon>Fungi</taxon>
        <taxon>Dikarya</taxon>
        <taxon>Ascomycota</taxon>
        <taxon>Pezizomycotina</taxon>
        <taxon>Sordariomycetes</taxon>
        <taxon>Sordariomycetidae</taxon>
        <taxon>Sordariales</taxon>
        <taxon>Chaetomiaceae</taxon>
        <taxon>Chaetomidium</taxon>
    </lineage>
</organism>
<dbReference type="PANTHER" id="PTHR47840:SF1">
    <property type="entry name" value="ZN(II)2CYS6 TRANSCRIPTION FACTOR (EUROFUNG)"/>
    <property type="match status" value="1"/>
</dbReference>
<keyword evidence="2" id="KW-0804">Transcription</keyword>
<dbReference type="CDD" id="cd00067">
    <property type="entry name" value="GAL4"/>
    <property type="match status" value="1"/>
</dbReference>
<sequence length="774" mass="84867">MNDTGSQPHESPPADGEELERPRKKLKVRKGTRSCWECKRRKVRCTFARPADSLCNGCRRRATPCISQEFPDAPALVGSSSKPAGVEDRLGRVEELVEQLLEQLVNNPSTPYSPHKDPGPSDLQLLDSRLPRPLFTLATVDVTRALQGPRVDSKYDDLSRRLSKAWPSQHNLDLLLNVPVYNSELLLQKGGCTPDDSCSASLRETLQLPPPGSHPILMARKLLLLGIFLQGAWSGSPSNEPAGLHPSCQIIMSRVVEAAGLVTGNDELCTSIEGIQCIMMESMYHDTAGNLRRACVAIRRAITMAQMMGLHRGAAANTSFKAQTKVDPEFMWFRLVQTDRYIALMLDMPQGSSDNVFAAPRVLESCAPVERMRRIELLAVGRILQRSAADVDNYAATLEIDELLQKASACMPPQWWLIPNVTTTSMSRGPVAAENDDNDKETTTPAPPDDMMILMDQFAHYHLVARLHLPYLLHFPPTDDDDDDDDNTPPHDDRHHHTRPYMYSQITAVHATREMLARFVAFRTLGPTASYCRGMDFFAFIASATLCLAHVEGWRWRRHSRRCHMNRRKAVASTTTSSSHISDGGGGGYDYHCNHHHLDLLAHQRPSDRGLMERALSCIEHVANSVNGGDAMGAKMVLVLGRLLAIEEDAANGGGGDDGYYYRITTSSCPSSSSSQLGGGCPADEVGAVEIGTVSEGGDGLCISIPHFGTVEVKKRVLQSVVVPETVDGGGITGMDEWALHGVDMAFENLIGGLGEPDVPAEEQWTGWLGLEPS</sequence>
<dbReference type="GO" id="GO:0000981">
    <property type="term" value="F:DNA-binding transcription factor activity, RNA polymerase II-specific"/>
    <property type="evidence" value="ECO:0007669"/>
    <property type="project" value="InterPro"/>
</dbReference>
<evidence type="ECO:0000256" key="2">
    <source>
        <dbReference type="ARBA" id="ARBA00023163"/>
    </source>
</evidence>
<dbReference type="Proteomes" id="UP001302745">
    <property type="component" value="Unassembled WGS sequence"/>
</dbReference>
<dbReference type="SMART" id="SM00066">
    <property type="entry name" value="GAL4"/>
    <property type="match status" value="1"/>
</dbReference>
<name>A0AAN6VJ16_9PEZI</name>
<keyword evidence="3" id="KW-0539">Nucleus</keyword>
<feature type="region of interest" description="Disordered" evidence="4">
    <location>
        <begin position="427"/>
        <end position="448"/>
    </location>
</feature>
<dbReference type="PROSITE" id="PS00463">
    <property type="entry name" value="ZN2_CY6_FUNGAL_1"/>
    <property type="match status" value="1"/>
</dbReference>
<keyword evidence="1" id="KW-0805">Transcription regulation</keyword>
<dbReference type="PANTHER" id="PTHR47840">
    <property type="entry name" value="ZN(II)2CYS6 TRANSCRIPTION FACTOR (EUROFUNG)-RELATED"/>
    <property type="match status" value="1"/>
</dbReference>
<dbReference type="SUPFAM" id="SSF57701">
    <property type="entry name" value="Zn2/Cys6 DNA-binding domain"/>
    <property type="match status" value="1"/>
</dbReference>
<evidence type="ECO:0000256" key="3">
    <source>
        <dbReference type="ARBA" id="ARBA00023242"/>
    </source>
</evidence>
<keyword evidence="7" id="KW-1185">Reference proteome</keyword>
<reference evidence="6" key="2">
    <citation type="submission" date="2023-05" db="EMBL/GenBank/DDBJ databases">
        <authorList>
            <consortium name="Lawrence Berkeley National Laboratory"/>
            <person name="Steindorff A."/>
            <person name="Hensen N."/>
            <person name="Bonometti L."/>
            <person name="Westerberg I."/>
            <person name="Brannstrom I.O."/>
            <person name="Guillou S."/>
            <person name="Cros-Aarteil S."/>
            <person name="Calhoun S."/>
            <person name="Haridas S."/>
            <person name="Kuo A."/>
            <person name="Mondo S."/>
            <person name="Pangilinan J."/>
            <person name="Riley R."/>
            <person name="Labutti K."/>
            <person name="Andreopoulos B."/>
            <person name="Lipzen A."/>
            <person name="Chen C."/>
            <person name="Yanf M."/>
            <person name="Daum C."/>
            <person name="Ng V."/>
            <person name="Clum A."/>
            <person name="Ohm R."/>
            <person name="Martin F."/>
            <person name="Silar P."/>
            <person name="Natvig D."/>
            <person name="Lalanne C."/>
            <person name="Gautier V."/>
            <person name="Ament-Velasquez S.L."/>
            <person name="Kruys A."/>
            <person name="Hutchinson M.I."/>
            <person name="Powell A.J."/>
            <person name="Barry K."/>
            <person name="Miller A.N."/>
            <person name="Grigoriev I.V."/>
            <person name="Debuchy R."/>
            <person name="Gladieux P."/>
            <person name="Thoren M.H."/>
            <person name="Johannesson H."/>
        </authorList>
    </citation>
    <scope>NUCLEOTIDE SEQUENCE</scope>
    <source>
        <strain evidence="6">CBS 538.74</strain>
    </source>
</reference>
<dbReference type="GO" id="GO:0008270">
    <property type="term" value="F:zinc ion binding"/>
    <property type="evidence" value="ECO:0007669"/>
    <property type="project" value="InterPro"/>
</dbReference>
<protein>
    <recommendedName>
        <fullName evidence="5">Zn(2)-C6 fungal-type domain-containing protein</fullName>
    </recommendedName>
</protein>
<accession>A0AAN6VJ16</accession>
<dbReference type="Gene3D" id="4.10.240.10">
    <property type="entry name" value="Zn(2)-C6 fungal-type DNA-binding domain"/>
    <property type="match status" value="1"/>
</dbReference>
<comment type="caution">
    <text evidence="6">The sequence shown here is derived from an EMBL/GenBank/DDBJ whole genome shotgun (WGS) entry which is preliminary data.</text>
</comment>
<reference evidence="6" key="1">
    <citation type="journal article" date="2023" name="Mol. Phylogenet. Evol.">
        <title>Genome-scale phylogeny and comparative genomics of the fungal order Sordariales.</title>
        <authorList>
            <person name="Hensen N."/>
            <person name="Bonometti L."/>
            <person name="Westerberg I."/>
            <person name="Brannstrom I.O."/>
            <person name="Guillou S."/>
            <person name="Cros-Aarteil S."/>
            <person name="Calhoun S."/>
            <person name="Haridas S."/>
            <person name="Kuo A."/>
            <person name="Mondo S."/>
            <person name="Pangilinan J."/>
            <person name="Riley R."/>
            <person name="LaButti K."/>
            <person name="Andreopoulos B."/>
            <person name="Lipzen A."/>
            <person name="Chen C."/>
            <person name="Yan M."/>
            <person name="Daum C."/>
            <person name="Ng V."/>
            <person name="Clum A."/>
            <person name="Steindorff A."/>
            <person name="Ohm R.A."/>
            <person name="Martin F."/>
            <person name="Silar P."/>
            <person name="Natvig D.O."/>
            <person name="Lalanne C."/>
            <person name="Gautier V."/>
            <person name="Ament-Velasquez S.L."/>
            <person name="Kruys A."/>
            <person name="Hutchinson M.I."/>
            <person name="Powell A.J."/>
            <person name="Barry K."/>
            <person name="Miller A.N."/>
            <person name="Grigoriev I.V."/>
            <person name="Debuchy R."/>
            <person name="Gladieux P."/>
            <person name="Hiltunen Thoren M."/>
            <person name="Johannesson H."/>
        </authorList>
    </citation>
    <scope>NUCLEOTIDE SEQUENCE</scope>
    <source>
        <strain evidence="6">CBS 538.74</strain>
    </source>
</reference>
<dbReference type="InterPro" id="IPR036864">
    <property type="entry name" value="Zn2-C6_fun-type_DNA-bd_sf"/>
</dbReference>
<gene>
    <name evidence="6" type="ORF">C8A00DRAFT_16213</name>
</gene>
<feature type="domain" description="Zn(2)-C6 fungal-type" evidence="5">
    <location>
        <begin position="34"/>
        <end position="67"/>
    </location>
</feature>
<dbReference type="EMBL" id="MU856973">
    <property type="protein sequence ID" value="KAK4152462.1"/>
    <property type="molecule type" value="Genomic_DNA"/>
</dbReference>
<dbReference type="AlphaFoldDB" id="A0AAN6VJ16"/>
<dbReference type="InterPro" id="IPR001138">
    <property type="entry name" value="Zn2Cys6_DnaBD"/>
</dbReference>
<feature type="region of interest" description="Disordered" evidence="4">
    <location>
        <begin position="480"/>
        <end position="499"/>
    </location>
</feature>
<dbReference type="PROSITE" id="PS50048">
    <property type="entry name" value="ZN2_CY6_FUNGAL_2"/>
    <property type="match status" value="1"/>
</dbReference>
<evidence type="ECO:0000256" key="1">
    <source>
        <dbReference type="ARBA" id="ARBA00023015"/>
    </source>
</evidence>
<evidence type="ECO:0000313" key="6">
    <source>
        <dbReference type="EMBL" id="KAK4152462.1"/>
    </source>
</evidence>